<evidence type="ECO:0000256" key="6">
    <source>
        <dbReference type="ARBA" id="ARBA00022741"/>
    </source>
</evidence>
<dbReference type="PROSITE" id="PS50927">
    <property type="entry name" value="BULB_LECTIN"/>
    <property type="match status" value="1"/>
</dbReference>
<evidence type="ECO:0000313" key="19">
    <source>
        <dbReference type="Proteomes" id="UP001324115"/>
    </source>
</evidence>
<proteinExistence type="inferred from homology"/>
<dbReference type="SMART" id="SM00108">
    <property type="entry name" value="B_lectin"/>
    <property type="match status" value="1"/>
</dbReference>
<feature type="domain" description="Protein kinase" evidence="16">
    <location>
        <begin position="483"/>
        <end position="769"/>
    </location>
</feature>
<evidence type="ECO:0000256" key="9">
    <source>
        <dbReference type="ARBA" id="ARBA00023157"/>
    </source>
</evidence>
<keyword evidence="7 13" id="KW-0418">Kinase</keyword>
<keyword evidence="4 13" id="KW-0808">Transferase</keyword>
<dbReference type="Pfam" id="PF01453">
    <property type="entry name" value="B_lectin"/>
    <property type="match status" value="1"/>
</dbReference>
<accession>A0AAN7FJ70</accession>
<evidence type="ECO:0000256" key="3">
    <source>
        <dbReference type="ARBA" id="ARBA00022527"/>
    </source>
</evidence>
<dbReference type="FunFam" id="3.30.200.20:FF:000951">
    <property type="entry name" value="Uncharacterized protein"/>
    <property type="match status" value="1"/>
</dbReference>
<dbReference type="EC" id="2.7.11.1" evidence="13"/>
<keyword evidence="8 13" id="KW-0067">ATP-binding</keyword>
<evidence type="ECO:0000256" key="12">
    <source>
        <dbReference type="ARBA" id="ARBA00048679"/>
    </source>
</evidence>
<evidence type="ECO:0000256" key="8">
    <source>
        <dbReference type="ARBA" id="ARBA00022840"/>
    </source>
</evidence>
<feature type="transmembrane region" description="Helical" evidence="14">
    <location>
        <begin position="403"/>
        <end position="425"/>
    </location>
</feature>
<keyword evidence="2" id="KW-1003">Cell membrane</keyword>
<keyword evidence="14" id="KW-1133">Transmembrane helix</keyword>
<keyword evidence="14" id="KW-0812">Transmembrane</keyword>
<comment type="caution">
    <text evidence="18">The sequence shown here is derived from an EMBL/GenBank/DDBJ whole genome shotgun (WGS) entry which is preliminary data.</text>
</comment>
<dbReference type="InterPro" id="IPR008271">
    <property type="entry name" value="Ser/Thr_kinase_AS"/>
</dbReference>
<dbReference type="InterPro" id="IPR001480">
    <property type="entry name" value="Bulb-type_lectin_dom"/>
</dbReference>
<dbReference type="Pfam" id="PF07714">
    <property type="entry name" value="PK_Tyr_Ser-Thr"/>
    <property type="match status" value="1"/>
</dbReference>
<reference evidence="18 19" key="1">
    <citation type="journal article" date="2023" name="G3 (Bethesda)">
        <title>A haplotype-resolved chromosome-scale genome for Quercus rubra L. provides insights into the genetics of adaptive traits for red oak species.</title>
        <authorList>
            <person name="Kapoor B."/>
            <person name="Jenkins J."/>
            <person name="Schmutz J."/>
            <person name="Zhebentyayeva T."/>
            <person name="Kuelheim C."/>
            <person name="Coggeshall M."/>
            <person name="Heim C."/>
            <person name="Lasky J.R."/>
            <person name="Leites L."/>
            <person name="Islam-Faridi N."/>
            <person name="Romero-Severson J."/>
            <person name="DeLeo V.L."/>
            <person name="Lucas S.M."/>
            <person name="Lazic D."/>
            <person name="Gailing O."/>
            <person name="Carlson J."/>
            <person name="Staton M."/>
        </authorList>
    </citation>
    <scope>NUCLEOTIDE SEQUENCE [LARGE SCALE GENOMIC DNA]</scope>
    <source>
        <strain evidence="18">Pseudo-F2</strain>
    </source>
</reference>
<organism evidence="18 19">
    <name type="scientific">Quercus rubra</name>
    <name type="common">Northern red oak</name>
    <name type="synonym">Quercus borealis</name>
    <dbReference type="NCBI Taxonomy" id="3512"/>
    <lineage>
        <taxon>Eukaryota</taxon>
        <taxon>Viridiplantae</taxon>
        <taxon>Streptophyta</taxon>
        <taxon>Embryophyta</taxon>
        <taxon>Tracheophyta</taxon>
        <taxon>Spermatophyta</taxon>
        <taxon>Magnoliopsida</taxon>
        <taxon>eudicotyledons</taxon>
        <taxon>Gunneridae</taxon>
        <taxon>Pentapetalae</taxon>
        <taxon>rosids</taxon>
        <taxon>fabids</taxon>
        <taxon>Fagales</taxon>
        <taxon>Fagaceae</taxon>
        <taxon>Quercus</taxon>
    </lineage>
</organism>
<comment type="catalytic activity">
    <reaction evidence="12 13">
        <text>L-seryl-[protein] + ATP = O-phospho-L-seryl-[protein] + ADP + H(+)</text>
        <dbReference type="Rhea" id="RHEA:17989"/>
        <dbReference type="Rhea" id="RHEA-COMP:9863"/>
        <dbReference type="Rhea" id="RHEA-COMP:11604"/>
        <dbReference type="ChEBI" id="CHEBI:15378"/>
        <dbReference type="ChEBI" id="CHEBI:29999"/>
        <dbReference type="ChEBI" id="CHEBI:30616"/>
        <dbReference type="ChEBI" id="CHEBI:83421"/>
        <dbReference type="ChEBI" id="CHEBI:456216"/>
        <dbReference type="EC" id="2.7.11.1"/>
    </reaction>
</comment>
<keyword evidence="9" id="KW-1015">Disulfide bond</keyword>
<dbReference type="SUPFAM" id="SSF56112">
    <property type="entry name" value="Protein kinase-like (PK-like)"/>
    <property type="match status" value="1"/>
</dbReference>
<evidence type="ECO:0000256" key="14">
    <source>
        <dbReference type="SAM" id="Phobius"/>
    </source>
</evidence>
<evidence type="ECO:0000256" key="2">
    <source>
        <dbReference type="ARBA" id="ARBA00022475"/>
    </source>
</evidence>
<comment type="similarity">
    <text evidence="13">Belongs to the protein kinase superfamily. Ser/Thr protein kinase family.</text>
</comment>
<evidence type="ECO:0000313" key="18">
    <source>
        <dbReference type="EMBL" id="KAK4594738.1"/>
    </source>
</evidence>
<evidence type="ECO:0000256" key="7">
    <source>
        <dbReference type="ARBA" id="ARBA00022777"/>
    </source>
</evidence>
<dbReference type="InterPro" id="IPR036426">
    <property type="entry name" value="Bulb-type_lectin_dom_sf"/>
</dbReference>
<dbReference type="Pfam" id="PF08276">
    <property type="entry name" value="PAN_2"/>
    <property type="match status" value="1"/>
</dbReference>
<dbReference type="SUPFAM" id="SSF51110">
    <property type="entry name" value="alpha-D-mannose-specific plant lectins"/>
    <property type="match status" value="1"/>
</dbReference>
<keyword evidence="19" id="KW-1185">Reference proteome</keyword>
<dbReference type="Proteomes" id="UP001324115">
    <property type="component" value="Unassembled WGS sequence"/>
</dbReference>
<keyword evidence="14" id="KW-0472">Membrane</keyword>
<protein>
    <recommendedName>
        <fullName evidence="13">Receptor-like serine/threonine-protein kinase</fullName>
        <ecNumber evidence="13">2.7.11.1</ecNumber>
    </recommendedName>
</protein>
<evidence type="ECO:0000256" key="15">
    <source>
        <dbReference type="SAM" id="SignalP"/>
    </source>
</evidence>
<dbReference type="PIRSF" id="PIRSF000641">
    <property type="entry name" value="SRK"/>
    <property type="match status" value="1"/>
</dbReference>
<dbReference type="PANTHER" id="PTHR27002:SF1087">
    <property type="entry name" value="PROTEIN KINASE DOMAIN-CONTAINING PROTEIN"/>
    <property type="match status" value="1"/>
</dbReference>
<dbReference type="InterPro" id="IPR001245">
    <property type="entry name" value="Ser-Thr/Tyr_kinase_cat_dom"/>
</dbReference>
<dbReference type="PROSITE" id="PS00108">
    <property type="entry name" value="PROTEIN_KINASE_ST"/>
    <property type="match status" value="1"/>
</dbReference>
<evidence type="ECO:0000259" key="17">
    <source>
        <dbReference type="PROSITE" id="PS50927"/>
    </source>
</evidence>
<evidence type="ECO:0000256" key="11">
    <source>
        <dbReference type="ARBA" id="ARBA00047899"/>
    </source>
</evidence>
<name>A0AAN7FJ70_QUERU</name>
<feature type="signal peptide" evidence="15">
    <location>
        <begin position="1"/>
        <end position="24"/>
    </location>
</feature>
<dbReference type="FunFam" id="1.10.510.10:FF:000060">
    <property type="entry name" value="G-type lectin S-receptor-like serine/threonine-protein kinase"/>
    <property type="match status" value="1"/>
</dbReference>
<dbReference type="CDD" id="cd14066">
    <property type="entry name" value="STKc_IRAK"/>
    <property type="match status" value="1"/>
</dbReference>
<sequence>MSINVHLKFLFLLFFSSSLWDSHAQHVPGVTGVAARNSLKPGDTLNSSGSLNSPNGRFMLRFYLWPAAFGTTNYTYLTMFRTSDWRLVWYTRQGIPITNDFDLLTLENNAGSLKIRRHGDNPIELSSSPQPTNNTVASLLDSGNFVFNEVYSNGSKKRLLWKSFDYPGKVLLPGMKLGVNHKTGQNWSLIAWLTDDYPVPGAFTLEYSGHQLIIRRRNVVYWKSGVLRGNEFENISPKVTSMYHFSVVSNENEESFSFMSKNGSQESRWLFTSTGQLLGDDPQPIAQADKCDGYNIDGGCQRWNQPLCRHHHQHGYTVELNRGYFVSEDDSSYNISDTNLSISDCKVSCWGNCNCVAYTSLFANRTGCKFWTNISNFVPNDLTYLDLVYILSPKLSHSGKNKWVWISVAISASALLVTFFCRFCYLQRRKTVVLQGVDNENRLLSLVISERSINANDIPNDRKKVPDRNVYSYECISTATNNFSLERKLGEGGFGPVYMGKLPTNQKIAVKRLSRNSGQGIIEFKNELILISRLQHINLVKLLGCCIFGEERMLIYEYMPNKSLDYFLFDSNRSKLLDWKKRFNIIEGIAQGLIYLHKYSRLRVIHRDLKASNILLDENMNPKISDFGMARIFKLNELEANTKRIVGTYGYMSPEYAMEGVFSTKSDVYSFGVLMLEIVSGRKSNSFYHSNDALNLVGYVWGLWQVDKGLDLVDPTISDSCVKYQVLRCIQVSLLCVEDSAIDRPTMSDMLSMLTNESTKLPLPKKPAFSIARKKIEANTPNNESNIYTMNGLSISVMDAR</sequence>
<feature type="domain" description="Bulb-type lectin" evidence="17">
    <location>
        <begin position="36"/>
        <end position="160"/>
    </location>
</feature>
<gene>
    <name evidence="18" type="ORF">RGQ29_018445</name>
</gene>
<dbReference type="InterPro" id="IPR003609">
    <property type="entry name" value="Pan_app"/>
</dbReference>
<dbReference type="PROSITE" id="PS50011">
    <property type="entry name" value="PROTEIN_KINASE_DOM"/>
    <property type="match status" value="1"/>
</dbReference>
<keyword evidence="3 13" id="KW-0723">Serine/threonine-protein kinase</keyword>
<evidence type="ECO:0000256" key="10">
    <source>
        <dbReference type="ARBA" id="ARBA00023180"/>
    </source>
</evidence>
<dbReference type="InterPro" id="IPR024171">
    <property type="entry name" value="SRK-like_kinase"/>
</dbReference>
<comment type="catalytic activity">
    <reaction evidence="11 13">
        <text>L-threonyl-[protein] + ATP = O-phospho-L-threonyl-[protein] + ADP + H(+)</text>
        <dbReference type="Rhea" id="RHEA:46608"/>
        <dbReference type="Rhea" id="RHEA-COMP:11060"/>
        <dbReference type="Rhea" id="RHEA-COMP:11605"/>
        <dbReference type="ChEBI" id="CHEBI:15378"/>
        <dbReference type="ChEBI" id="CHEBI:30013"/>
        <dbReference type="ChEBI" id="CHEBI:30616"/>
        <dbReference type="ChEBI" id="CHEBI:61977"/>
        <dbReference type="ChEBI" id="CHEBI:456216"/>
        <dbReference type="EC" id="2.7.11.1"/>
    </reaction>
</comment>
<evidence type="ECO:0000256" key="13">
    <source>
        <dbReference type="PIRNR" id="PIRNR000641"/>
    </source>
</evidence>
<dbReference type="AlphaFoldDB" id="A0AAN7FJ70"/>
<evidence type="ECO:0000256" key="4">
    <source>
        <dbReference type="ARBA" id="ARBA00022679"/>
    </source>
</evidence>
<dbReference type="EMBL" id="JAXUIC010000004">
    <property type="protein sequence ID" value="KAK4594738.1"/>
    <property type="molecule type" value="Genomic_DNA"/>
</dbReference>
<dbReference type="GO" id="GO:0005886">
    <property type="term" value="C:plasma membrane"/>
    <property type="evidence" value="ECO:0007669"/>
    <property type="project" value="UniProtKB-SubCell"/>
</dbReference>
<dbReference type="Gene3D" id="2.90.10.10">
    <property type="entry name" value="Bulb-type lectin domain"/>
    <property type="match status" value="1"/>
</dbReference>
<evidence type="ECO:0000259" key="16">
    <source>
        <dbReference type="PROSITE" id="PS50011"/>
    </source>
</evidence>
<dbReference type="GO" id="GO:0005524">
    <property type="term" value="F:ATP binding"/>
    <property type="evidence" value="ECO:0007669"/>
    <property type="project" value="UniProtKB-KW"/>
</dbReference>
<dbReference type="Gene3D" id="1.10.510.10">
    <property type="entry name" value="Transferase(Phosphotransferase) domain 1"/>
    <property type="match status" value="1"/>
</dbReference>
<dbReference type="Gene3D" id="3.30.200.20">
    <property type="entry name" value="Phosphorylase Kinase, domain 1"/>
    <property type="match status" value="1"/>
</dbReference>
<feature type="chain" id="PRO_5042940196" description="Receptor-like serine/threonine-protein kinase" evidence="15">
    <location>
        <begin position="25"/>
        <end position="801"/>
    </location>
</feature>
<keyword evidence="10" id="KW-0325">Glycoprotein</keyword>
<keyword evidence="5 15" id="KW-0732">Signal</keyword>
<comment type="subcellular location">
    <subcellularLocation>
        <location evidence="1">Cell membrane</location>
        <topology evidence="1">Single-pass type I membrane protein</topology>
    </subcellularLocation>
</comment>
<keyword evidence="6 13" id="KW-0547">Nucleotide-binding</keyword>
<dbReference type="PANTHER" id="PTHR27002">
    <property type="entry name" value="RECEPTOR-LIKE SERINE/THREONINE-PROTEIN KINASE SD1-8"/>
    <property type="match status" value="1"/>
</dbReference>
<dbReference type="InterPro" id="IPR011009">
    <property type="entry name" value="Kinase-like_dom_sf"/>
</dbReference>
<dbReference type="InterPro" id="IPR000719">
    <property type="entry name" value="Prot_kinase_dom"/>
</dbReference>
<dbReference type="GO" id="GO:0004674">
    <property type="term" value="F:protein serine/threonine kinase activity"/>
    <property type="evidence" value="ECO:0007669"/>
    <property type="project" value="UniProtKB-KW"/>
</dbReference>
<evidence type="ECO:0000256" key="5">
    <source>
        <dbReference type="ARBA" id="ARBA00022729"/>
    </source>
</evidence>
<evidence type="ECO:0000256" key="1">
    <source>
        <dbReference type="ARBA" id="ARBA00004251"/>
    </source>
</evidence>
<dbReference type="SMART" id="SM00220">
    <property type="entry name" value="S_TKc"/>
    <property type="match status" value="1"/>
</dbReference>